<evidence type="ECO:0000313" key="1">
    <source>
        <dbReference type="EMBL" id="NEX20376.1"/>
    </source>
</evidence>
<accession>A0A6P1DUK8</accession>
<comment type="caution">
    <text evidence="1">The sequence shown here is derived from an EMBL/GenBank/DDBJ whole genome shotgun (WGS) entry which is preliminary data.</text>
</comment>
<dbReference type="EMBL" id="JAAIJR010000027">
    <property type="protein sequence ID" value="NEX20376.1"/>
    <property type="molecule type" value="Genomic_DNA"/>
</dbReference>
<gene>
    <name evidence="1" type="ORF">G3480_08655</name>
</gene>
<dbReference type="Proteomes" id="UP000471640">
    <property type="component" value="Unassembled WGS sequence"/>
</dbReference>
<sequence length="142" mass="16468">MCCFNRPYDDQTQARVRLETEAKLLIQENIKDGRCRLVWSSILDFECSKNPFPEHRQAILQWRRLADRCIQVSPKIASRAKQLESQAVARFDAQHVACALASEVDLFVTTDDRLLKRLRKLDLLAARLPGEALATLEHWYED</sequence>
<proteinExistence type="predicted"/>
<dbReference type="SUPFAM" id="SSF88723">
    <property type="entry name" value="PIN domain-like"/>
    <property type="match status" value="1"/>
</dbReference>
<dbReference type="InterPro" id="IPR029060">
    <property type="entry name" value="PIN-like_dom_sf"/>
</dbReference>
<organism evidence="1 2">
    <name type="scientific">Thiorhodococcus mannitoliphagus</name>
    <dbReference type="NCBI Taxonomy" id="329406"/>
    <lineage>
        <taxon>Bacteria</taxon>
        <taxon>Pseudomonadati</taxon>
        <taxon>Pseudomonadota</taxon>
        <taxon>Gammaproteobacteria</taxon>
        <taxon>Chromatiales</taxon>
        <taxon>Chromatiaceae</taxon>
        <taxon>Thiorhodococcus</taxon>
    </lineage>
</organism>
<protein>
    <submittedName>
        <fullName evidence="1">PIN domain protein</fullName>
    </submittedName>
</protein>
<dbReference type="RefSeq" id="WP_164653474.1">
    <property type="nucleotide sequence ID" value="NZ_JAAIJR010000027.1"/>
</dbReference>
<reference evidence="1 2" key="2">
    <citation type="submission" date="2020-02" db="EMBL/GenBank/DDBJ databases">
        <title>Genome sequences of Thiorhodococcus mannitoliphagus and Thiorhodococcus minor, purple sulfur photosynthetic bacteria in the gammaproteobacterial family, Chromatiaceae.</title>
        <authorList>
            <person name="Aviles F.A."/>
            <person name="Meyer T.E."/>
            <person name="Kyndt J.A."/>
        </authorList>
    </citation>
    <scope>NUCLEOTIDE SEQUENCE [LARGE SCALE GENOMIC DNA]</scope>
    <source>
        <strain evidence="1 2">DSM 18266</strain>
    </source>
</reference>
<reference evidence="2" key="1">
    <citation type="journal article" date="2020" name="Microbiol. Resour. Announc.">
        <title>Draft Genome Sequences of Thiorhodococcus mannitoliphagus and Thiorhodococcus minor, Purple Sulfur Photosynthetic Bacteria in the Gammaproteobacterial Family Chromatiaceae.</title>
        <authorList>
            <person name="Aviles F.A."/>
            <person name="Meyer T.E."/>
            <person name="Kyndt J.A."/>
        </authorList>
    </citation>
    <scope>NUCLEOTIDE SEQUENCE [LARGE SCALE GENOMIC DNA]</scope>
    <source>
        <strain evidence="2">DSM 18266</strain>
    </source>
</reference>
<name>A0A6P1DUK8_9GAMM</name>
<keyword evidence="2" id="KW-1185">Reference proteome</keyword>
<evidence type="ECO:0000313" key="2">
    <source>
        <dbReference type="Proteomes" id="UP000471640"/>
    </source>
</evidence>
<dbReference type="AlphaFoldDB" id="A0A6P1DUK8"/>